<dbReference type="RefSeq" id="WP_132612428.1">
    <property type="nucleotide sequence ID" value="NZ_SMKQ01000032.1"/>
</dbReference>
<name>A0A4V2YMB2_9ACTN</name>
<evidence type="ECO:0000256" key="2">
    <source>
        <dbReference type="ARBA" id="ARBA00004236"/>
    </source>
</evidence>
<accession>A0A4V2YMB2</accession>
<dbReference type="GO" id="GO:0005886">
    <property type="term" value="C:plasma membrane"/>
    <property type="evidence" value="ECO:0007669"/>
    <property type="project" value="UniProtKB-SubCell"/>
</dbReference>
<dbReference type="SUPFAM" id="SSF47384">
    <property type="entry name" value="Homodimeric domain of signal transducing histidine kinase"/>
    <property type="match status" value="1"/>
</dbReference>
<keyword evidence="6" id="KW-0418">Kinase</keyword>
<dbReference type="PANTHER" id="PTHR43711">
    <property type="entry name" value="TWO-COMPONENT HISTIDINE KINASE"/>
    <property type="match status" value="1"/>
</dbReference>
<protein>
    <recommendedName>
        <fullName evidence="3">histidine kinase</fullName>
        <ecNumber evidence="3">2.7.13.3</ecNumber>
    </recommendedName>
</protein>
<dbReference type="InterPro" id="IPR005467">
    <property type="entry name" value="His_kinase_dom"/>
</dbReference>
<feature type="domain" description="Histidine kinase" evidence="8">
    <location>
        <begin position="41"/>
        <end position="248"/>
    </location>
</feature>
<dbReference type="Proteomes" id="UP000295302">
    <property type="component" value="Unassembled WGS sequence"/>
</dbReference>
<dbReference type="AlphaFoldDB" id="A0A4V2YMB2"/>
<comment type="catalytic activity">
    <reaction evidence="1">
        <text>ATP + protein L-histidine = ADP + protein N-phospho-L-histidine.</text>
        <dbReference type="EC" id="2.7.13.3"/>
    </reaction>
</comment>
<dbReference type="PANTHER" id="PTHR43711:SF1">
    <property type="entry name" value="HISTIDINE KINASE 1"/>
    <property type="match status" value="1"/>
</dbReference>
<dbReference type="EMBL" id="SMKQ01000032">
    <property type="protein sequence ID" value="TDD49327.1"/>
    <property type="molecule type" value="Genomic_DNA"/>
</dbReference>
<dbReference type="Pfam" id="PF00512">
    <property type="entry name" value="HisKA"/>
    <property type="match status" value="1"/>
</dbReference>
<dbReference type="PROSITE" id="PS50109">
    <property type="entry name" value="HIS_KIN"/>
    <property type="match status" value="1"/>
</dbReference>
<dbReference type="SMART" id="SM00388">
    <property type="entry name" value="HisKA"/>
    <property type="match status" value="1"/>
</dbReference>
<evidence type="ECO:0000313" key="10">
    <source>
        <dbReference type="Proteomes" id="UP000295302"/>
    </source>
</evidence>
<dbReference type="InterPro" id="IPR050736">
    <property type="entry name" value="Sensor_HK_Regulatory"/>
</dbReference>
<dbReference type="InterPro" id="IPR004358">
    <property type="entry name" value="Sig_transdc_His_kin-like_C"/>
</dbReference>
<evidence type="ECO:0000313" key="9">
    <source>
        <dbReference type="EMBL" id="TDD49327.1"/>
    </source>
</evidence>
<sequence length="248" mass="27738">MKPLNDLRESLNELDEIESHVAIMRRKLDQAIDWQRRFEAAAAHELRTPIAGLRVKLEAARLHPGEIDIEEMLERALQDVGRLQGIVDDLHLLAQMQAANLATERTPVDLSELVREEVSRQAEHGFKVHVDEKLVVDAFAPKLRRLLTELLDNARRHARQTVHVQVRRNGGQAELIVADDGEGIAESDRERIFERFARLDEARSRDRGGTGLGLTIVHNIATAHDGTVHVEDSPVGGASFVVRLPLAA</sequence>
<keyword evidence="4" id="KW-0597">Phosphoprotein</keyword>
<dbReference type="InterPro" id="IPR003661">
    <property type="entry name" value="HisK_dim/P_dom"/>
</dbReference>
<dbReference type="Gene3D" id="1.10.287.130">
    <property type="match status" value="1"/>
</dbReference>
<dbReference type="GO" id="GO:0000155">
    <property type="term" value="F:phosphorelay sensor kinase activity"/>
    <property type="evidence" value="ECO:0007669"/>
    <property type="project" value="InterPro"/>
</dbReference>
<dbReference type="PRINTS" id="PR00344">
    <property type="entry name" value="BCTRLSENSOR"/>
</dbReference>
<comment type="caution">
    <text evidence="9">The sequence shown here is derived from an EMBL/GenBank/DDBJ whole genome shotgun (WGS) entry which is preliminary data.</text>
</comment>
<evidence type="ECO:0000256" key="7">
    <source>
        <dbReference type="ARBA" id="ARBA00023012"/>
    </source>
</evidence>
<proteinExistence type="predicted"/>
<evidence type="ECO:0000256" key="1">
    <source>
        <dbReference type="ARBA" id="ARBA00000085"/>
    </source>
</evidence>
<dbReference type="SUPFAM" id="SSF55874">
    <property type="entry name" value="ATPase domain of HSP90 chaperone/DNA topoisomerase II/histidine kinase"/>
    <property type="match status" value="1"/>
</dbReference>
<keyword evidence="10" id="KW-1185">Reference proteome</keyword>
<dbReference type="Gene3D" id="3.30.565.10">
    <property type="entry name" value="Histidine kinase-like ATPase, C-terminal domain"/>
    <property type="match status" value="1"/>
</dbReference>
<gene>
    <name evidence="9" type="ORF">E1286_13930</name>
</gene>
<reference evidence="9 10" key="1">
    <citation type="submission" date="2019-03" db="EMBL/GenBank/DDBJ databases">
        <title>Draft genome sequences of novel Actinobacteria.</title>
        <authorList>
            <person name="Sahin N."/>
            <person name="Ay H."/>
            <person name="Saygin H."/>
        </authorList>
    </citation>
    <scope>NUCLEOTIDE SEQUENCE [LARGE SCALE GENOMIC DNA]</scope>
    <source>
        <strain evidence="9 10">CH32</strain>
    </source>
</reference>
<dbReference type="OrthoDB" id="9786919at2"/>
<evidence type="ECO:0000259" key="8">
    <source>
        <dbReference type="PROSITE" id="PS50109"/>
    </source>
</evidence>
<dbReference type="InterPro" id="IPR003594">
    <property type="entry name" value="HATPase_dom"/>
</dbReference>
<evidence type="ECO:0000256" key="6">
    <source>
        <dbReference type="ARBA" id="ARBA00022777"/>
    </source>
</evidence>
<dbReference type="InterPro" id="IPR036097">
    <property type="entry name" value="HisK_dim/P_sf"/>
</dbReference>
<dbReference type="Pfam" id="PF02518">
    <property type="entry name" value="HATPase_c"/>
    <property type="match status" value="1"/>
</dbReference>
<keyword evidence="5" id="KW-0808">Transferase</keyword>
<dbReference type="SMART" id="SM00387">
    <property type="entry name" value="HATPase_c"/>
    <property type="match status" value="1"/>
</dbReference>
<evidence type="ECO:0000256" key="5">
    <source>
        <dbReference type="ARBA" id="ARBA00022679"/>
    </source>
</evidence>
<dbReference type="CDD" id="cd00075">
    <property type="entry name" value="HATPase"/>
    <property type="match status" value="1"/>
</dbReference>
<evidence type="ECO:0000256" key="4">
    <source>
        <dbReference type="ARBA" id="ARBA00022553"/>
    </source>
</evidence>
<dbReference type="InterPro" id="IPR036890">
    <property type="entry name" value="HATPase_C_sf"/>
</dbReference>
<dbReference type="CDD" id="cd00082">
    <property type="entry name" value="HisKA"/>
    <property type="match status" value="1"/>
</dbReference>
<organism evidence="9 10">
    <name type="scientific">Nonomuraea terrae</name>
    <dbReference type="NCBI Taxonomy" id="2530383"/>
    <lineage>
        <taxon>Bacteria</taxon>
        <taxon>Bacillati</taxon>
        <taxon>Actinomycetota</taxon>
        <taxon>Actinomycetes</taxon>
        <taxon>Streptosporangiales</taxon>
        <taxon>Streptosporangiaceae</taxon>
        <taxon>Nonomuraea</taxon>
    </lineage>
</organism>
<keyword evidence="7" id="KW-0902">Two-component regulatory system</keyword>
<evidence type="ECO:0000256" key="3">
    <source>
        <dbReference type="ARBA" id="ARBA00012438"/>
    </source>
</evidence>
<dbReference type="EC" id="2.7.13.3" evidence="3"/>
<comment type="subcellular location">
    <subcellularLocation>
        <location evidence="2">Cell membrane</location>
    </subcellularLocation>
</comment>